<dbReference type="PRINTS" id="PR00455">
    <property type="entry name" value="HTHTETR"/>
</dbReference>
<feature type="domain" description="HTH tetR-type" evidence="3">
    <location>
        <begin position="6"/>
        <end position="66"/>
    </location>
</feature>
<evidence type="ECO:0000259" key="3">
    <source>
        <dbReference type="PROSITE" id="PS50977"/>
    </source>
</evidence>
<dbReference type="RefSeq" id="WP_345594072.1">
    <property type="nucleotide sequence ID" value="NZ_BAABJG010000052.1"/>
</dbReference>
<name>A0ABW3UX76_9BACL</name>
<dbReference type="Gene3D" id="1.10.357.10">
    <property type="entry name" value="Tetracycline Repressor, domain 2"/>
    <property type="match status" value="1"/>
</dbReference>
<dbReference type="Pfam" id="PF00440">
    <property type="entry name" value="TetR_N"/>
    <property type="match status" value="1"/>
</dbReference>
<proteinExistence type="predicted"/>
<comment type="caution">
    <text evidence="4">The sequence shown here is derived from an EMBL/GenBank/DDBJ whole genome shotgun (WGS) entry which is preliminary data.</text>
</comment>
<evidence type="ECO:0000313" key="5">
    <source>
        <dbReference type="Proteomes" id="UP001597180"/>
    </source>
</evidence>
<keyword evidence="5" id="KW-1185">Reference proteome</keyword>
<dbReference type="Gene3D" id="1.10.10.60">
    <property type="entry name" value="Homeodomain-like"/>
    <property type="match status" value="1"/>
</dbReference>
<dbReference type="InterPro" id="IPR001647">
    <property type="entry name" value="HTH_TetR"/>
</dbReference>
<evidence type="ECO:0000256" key="2">
    <source>
        <dbReference type="PROSITE-ProRule" id="PRU00335"/>
    </source>
</evidence>
<feature type="DNA-binding region" description="H-T-H motif" evidence="2">
    <location>
        <begin position="29"/>
        <end position="48"/>
    </location>
</feature>
<accession>A0ABW3UX76</accession>
<sequence>MKQDQKDVKLKILDAAKRLFARKGFDGTTVRQICDEAGVALALVSYHFGGKENVYYALFETFTPQFAQTTYDLKDPEADLRSFIGDFVEFRIAEPELINMLQQEVMMQSPRLEKVQSIVYSIWMQLRLILEAGRKMGRFDYESLTHTMHFVFGTLIFSRVSPFLEPVFASDSAQGKDESLEAVVGYTTRFIFNGLQCKDQ</sequence>
<gene>
    <name evidence="4" type="ORF">ACFQ4B_35055</name>
</gene>
<dbReference type="InterPro" id="IPR023772">
    <property type="entry name" value="DNA-bd_HTH_TetR-type_CS"/>
</dbReference>
<evidence type="ECO:0000313" key="4">
    <source>
        <dbReference type="EMBL" id="MFD1225313.1"/>
    </source>
</evidence>
<dbReference type="PANTHER" id="PTHR30328">
    <property type="entry name" value="TRANSCRIPTIONAL REPRESSOR"/>
    <property type="match status" value="1"/>
</dbReference>
<organism evidence="4 5">
    <name type="scientific">Paenibacillus vulneris</name>
    <dbReference type="NCBI Taxonomy" id="1133364"/>
    <lineage>
        <taxon>Bacteria</taxon>
        <taxon>Bacillati</taxon>
        <taxon>Bacillota</taxon>
        <taxon>Bacilli</taxon>
        <taxon>Bacillales</taxon>
        <taxon>Paenibacillaceae</taxon>
        <taxon>Paenibacillus</taxon>
    </lineage>
</organism>
<keyword evidence="1 2" id="KW-0238">DNA-binding</keyword>
<dbReference type="PROSITE" id="PS01081">
    <property type="entry name" value="HTH_TETR_1"/>
    <property type="match status" value="1"/>
</dbReference>
<dbReference type="InterPro" id="IPR009057">
    <property type="entry name" value="Homeodomain-like_sf"/>
</dbReference>
<protein>
    <submittedName>
        <fullName evidence="4">TetR/AcrR family transcriptional regulator</fullName>
    </submittedName>
</protein>
<reference evidence="5" key="1">
    <citation type="journal article" date="2019" name="Int. J. Syst. Evol. Microbiol.">
        <title>The Global Catalogue of Microorganisms (GCM) 10K type strain sequencing project: providing services to taxonomists for standard genome sequencing and annotation.</title>
        <authorList>
            <consortium name="The Broad Institute Genomics Platform"/>
            <consortium name="The Broad Institute Genome Sequencing Center for Infectious Disease"/>
            <person name="Wu L."/>
            <person name="Ma J."/>
        </authorList>
    </citation>
    <scope>NUCLEOTIDE SEQUENCE [LARGE SCALE GENOMIC DNA]</scope>
    <source>
        <strain evidence="5">CCUG 53270</strain>
    </source>
</reference>
<evidence type="ECO:0000256" key="1">
    <source>
        <dbReference type="ARBA" id="ARBA00023125"/>
    </source>
</evidence>
<dbReference type="Proteomes" id="UP001597180">
    <property type="component" value="Unassembled WGS sequence"/>
</dbReference>
<dbReference type="PANTHER" id="PTHR30328:SF54">
    <property type="entry name" value="HTH-TYPE TRANSCRIPTIONAL REPRESSOR SCO4008"/>
    <property type="match status" value="1"/>
</dbReference>
<dbReference type="SUPFAM" id="SSF46689">
    <property type="entry name" value="Homeodomain-like"/>
    <property type="match status" value="1"/>
</dbReference>
<dbReference type="SUPFAM" id="SSF48498">
    <property type="entry name" value="Tetracyclin repressor-like, C-terminal domain"/>
    <property type="match status" value="1"/>
</dbReference>
<dbReference type="InterPro" id="IPR036271">
    <property type="entry name" value="Tet_transcr_reg_TetR-rel_C_sf"/>
</dbReference>
<dbReference type="InterPro" id="IPR050109">
    <property type="entry name" value="HTH-type_TetR-like_transc_reg"/>
</dbReference>
<dbReference type="PROSITE" id="PS50977">
    <property type="entry name" value="HTH_TETR_2"/>
    <property type="match status" value="1"/>
</dbReference>
<dbReference type="EMBL" id="JBHTLU010000058">
    <property type="protein sequence ID" value="MFD1225313.1"/>
    <property type="molecule type" value="Genomic_DNA"/>
</dbReference>